<name>A0ABQ1YK85_9BACL</name>
<protein>
    <submittedName>
        <fullName evidence="1">Uncharacterized protein</fullName>
    </submittedName>
</protein>
<sequence>MPWPMVHFAVANEICLIDVSPSLLIGSIAPDAVHMRGNVTRQEKGSTHLVCDDQFPRIDIIRDNCLKYLNERTELEWNITDDEVNQYRDVKLEWLLNETNEPKIELSYFLEEKVRAFIVETAVELNQLFKEWNVELRV</sequence>
<dbReference type="EMBL" id="BMFT01000001">
    <property type="protein sequence ID" value="GGH27234.1"/>
    <property type="molecule type" value="Genomic_DNA"/>
</dbReference>
<organism evidence="1 2">
    <name type="scientific">Paenibacillus segetis</name>
    <dbReference type="NCBI Taxonomy" id="1325360"/>
    <lineage>
        <taxon>Bacteria</taxon>
        <taxon>Bacillati</taxon>
        <taxon>Bacillota</taxon>
        <taxon>Bacilli</taxon>
        <taxon>Bacillales</taxon>
        <taxon>Paenibacillaceae</taxon>
        <taxon>Paenibacillus</taxon>
    </lineage>
</organism>
<gene>
    <name evidence="1" type="ORF">GCM10008013_28570</name>
</gene>
<reference evidence="2" key="1">
    <citation type="journal article" date="2019" name="Int. J. Syst. Evol. Microbiol.">
        <title>The Global Catalogue of Microorganisms (GCM) 10K type strain sequencing project: providing services to taxonomists for standard genome sequencing and annotation.</title>
        <authorList>
            <consortium name="The Broad Institute Genomics Platform"/>
            <consortium name="The Broad Institute Genome Sequencing Center for Infectious Disease"/>
            <person name="Wu L."/>
            <person name="Ma J."/>
        </authorList>
    </citation>
    <scope>NUCLEOTIDE SEQUENCE [LARGE SCALE GENOMIC DNA]</scope>
    <source>
        <strain evidence="2">CGMCC 1.12769</strain>
    </source>
</reference>
<dbReference type="RefSeq" id="WP_188539826.1">
    <property type="nucleotide sequence ID" value="NZ_BMFT01000001.1"/>
</dbReference>
<keyword evidence="2" id="KW-1185">Reference proteome</keyword>
<proteinExistence type="predicted"/>
<accession>A0ABQ1YK85</accession>
<evidence type="ECO:0000313" key="1">
    <source>
        <dbReference type="EMBL" id="GGH27234.1"/>
    </source>
</evidence>
<comment type="caution">
    <text evidence="1">The sequence shown here is derived from an EMBL/GenBank/DDBJ whole genome shotgun (WGS) entry which is preliminary data.</text>
</comment>
<dbReference type="Proteomes" id="UP000659344">
    <property type="component" value="Unassembled WGS sequence"/>
</dbReference>
<evidence type="ECO:0000313" key="2">
    <source>
        <dbReference type="Proteomes" id="UP000659344"/>
    </source>
</evidence>